<dbReference type="EMBL" id="JAACJK010000163">
    <property type="protein sequence ID" value="KAF5326241.1"/>
    <property type="molecule type" value="Genomic_DNA"/>
</dbReference>
<reference evidence="1 2" key="1">
    <citation type="journal article" date="2020" name="ISME J.">
        <title>Uncovering the hidden diversity of litter-decomposition mechanisms in mushroom-forming fungi.</title>
        <authorList>
            <person name="Floudas D."/>
            <person name="Bentzer J."/>
            <person name="Ahren D."/>
            <person name="Johansson T."/>
            <person name="Persson P."/>
            <person name="Tunlid A."/>
        </authorList>
    </citation>
    <scope>NUCLEOTIDE SEQUENCE [LARGE SCALE GENOMIC DNA]</scope>
    <source>
        <strain evidence="1 2">CBS 175.51</strain>
    </source>
</reference>
<gene>
    <name evidence="1" type="ORF">D9611_000061</name>
</gene>
<accession>A0A8H5BNA4</accession>
<evidence type="ECO:0000313" key="1">
    <source>
        <dbReference type="EMBL" id="KAF5326241.1"/>
    </source>
</evidence>
<dbReference type="OrthoDB" id="58416at2759"/>
<protein>
    <submittedName>
        <fullName evidence="1">Uncharacterized protein</fullName>
    </submittedName>
</protein>
<organism evidence="1 2">
    <name type="scientific">Ephemerocybe angulata</name>
    <dbReference type="NCBI Taxonomy" id="980116"/>
    <lineage>
        <taxon>Eukaryota</taxon>
        <taxon>Fungi</taxon>
        <taxon>Dikarya</taxon>
        <taxon>Basidiomycota</taxon>
        <taxon>Agaricomycotina</taxon>
        <taxon>Agaricomycetes</taxon>
        <taxon>Agaricomycetidae</taxon>
        <taxon>Agaricales</taxon>
        <taxon>Agaricineae</taxon>
        <taxon>Psathyrellaceae</taxon>
        <taxon>Ephemerocybe</taxon>
    </lineage>
</organism>
<name>A0A8H5BNA4_9AGAR</name>
<sequence>MYPLALLPVVGDDLEKMDSRTALRYQNTFMKNALIRGLNNVYEYAGSIVDGKHKSFKEFMEYNQVVREMIQLHIDGDNLFFTTPGPNKITIDRILGGAWTSNPHRIKLKDQLNSWDKRVESWSKKPDTYRGSELRSLLDGMQDLVVKGLIELIHSVKPELLAKNFSAEEMQAMIDDNIAWLATKGNVLLLLPFCTSHHDRSTSKFWPSIAPEGLKAIPDMTKENSSVWSLAPFHPVKFTKNPKV</sequence>
<dbReference type="Proteomes" id="UP000541558">
    <property type="component" value="Unassembled WGS sequence"/>
</dbReference>
<comment type="caution">
    <text evidence="1">The sequence shown here is derived from an EMBL/GenBank/DDBJ whole genome shotgun (WGS) entry which is preliminary data.</text>
</comment>
<dbReference type="AlphaFoldDB" id="A0A8H5BNA4"/>
<keyword evidence="2" id="KW-1185">Reference proteome</keyword>
<proteinExistence type="predicted"/>
<evidence type="ECO:0000313" key="2">
    <source>
        <dbReference type="Proteomes" id="UP000541558"/>
    </source>
</evidence>